<reference evidence="1" key="1">
    <citation type="journal article" date="2014" name="Nat. Commun.">
        <title>The tobacco genome sequence and its comparison with those of tomato and potato.</title>
        <authorList>
            <person name="Sierro N."/>
            <person name="Battey J.N."/>
            <person name="Ouadi S."/>
            <person name="Bakaher N."/>
            <person name="Bovet L."/>
            <person name="Willig A."/>
            <person name="Goepfert S."/>
            <person name="Peitsch M.C."/>
            <person name="Ivanov N.V."/>
        </authorList>
    </citation>
    <scope>NUCLEOTIDE SEQUENCE [LARGE SCALE GENOMIC DNA]</scope>
</reference>
<sequence>MKVAEMRMLRWMCRHTRINRIRNEDIQAKVGVAPWRTKCGKGDLDGGHVKRRNTDTLIRRCERLALVGLRRGRGRTKKCWGEVIRQDMASLQLTDDITFDRIFGGPGLRLMPKKKTFKICLFITSVKPKNQEMVQLC</sequence>
<dbReference type="RefSeq" id="XP_075097382.1">
    <property type="nucleotide sequence ID" value="XM_075241281.1"/>
</dbReference>
<organism evidence="1 2">
    <name type="scientific">Nicotiana tabacum</name>
    <name type="common">Common tobacco</name>
    <dbReference type="NCBI Taxonomy" id="4097"/>
    <lineage>
        <taxon>Eukaryota</taxon>
        <taxon>Viridiplantae</taxon>
        <taxon>Streptophyta</taxon>
        <taxon>Embryophyta</taxon>
        <taxon>Tracheophyta</taxon>
        <taxon>Spermatophyta</taxon>
        <taxon>Magnoliopsida</taxon>
        <taxon>eudicotyledons</taxon>
        <taxon>Gunneridae</taxon>
        <taxon>Pentapetalae</taxon>
        <taxon>asterids</taxon>
        <taxon>lamiids</taxon>
        <taxon>Solanales</taxon>
        <taxon>Solanaceae</taxon>
        <taxon>Nicotianoideae</taxon>
        <taxon>Nicotianeae</taxon>
        <taxon>Nicotiana</taxon>
    </lineage>
</organism>
<protein>
    <submittedName>
        <fullName evidence="2">Uncharacterized protein LOC142174892</fullName>
    </submittedName>
</protein>
<keyword evidence="1" id="KW-1185">Reference proteome</keyword>
<proteinExistence type="predicted"/>
<accession>A0AC58TJH1</accession>
<evidence type="ECO:0000313" key="1">
    <source>
        <dbReference type="Proteomes" id="UP000790787"/>
    </source>
</evidence>
<evidence type="ECO:0000313" key="2">
    <source>
        <dbReference type="RefSeq" id="XP_075097382.1"/>
    </source>
</evidence>
<dbReference type="Proteomes" id="UP000790787">
    <property type="component" value="Chromosome 20"/>
</dbReference>
<reference evidence="2" key="2">
    <citation type="submission" date="2025-08" db="UniProtKB">
        <authorList>
            <consortium name="RefSeq"/>
        </authorList>
    </citation>
    <scope>IDENTIFICATION</scope>
    <source>
        <tissue evidence="2">Leaf</tissue>
    </source>
</reference>
<gene>
    <name evidence="2" type="primary">LOC142174892</name>
</gene>
<name>A0AC58TJH1_TOBAC</name>